<feature type="domain" description="Pyruvate:ferredoxin oxidoreductase core" evidence="4">
    <location>
        <begin position="501"/>
        <end position="561"/>
    </location>
</feature>
<dbReference type="CDD" id="cd07034">
    <property type="entry name" value="TPP_PYR_PFOR_IOR-alpha_like"/>
    <property type="match status" value="1"/>
</dbReference>
<dbReference type="Pfam" id="PF17147">
    <property type="entry name" value="PFOR_II"/>
    <property type="match status" value="1"/>
</dbReference>
<dbReference type="InterPro" id="IPR050722">
    <property type="entry name" value="Pyruvate:ferred/Flavod_OxRd"/>
</dbReference>
<dbReference type="PANTHER" id="PTHR32154">
    <property type="entry name" value="PYRUVATE-FLAVODOXIN OXIDOREDUCTASE-RELATED"/>
    <property type="match status" value="1"/>
</dbReference>
<protein>
    <submittedName>
        <fullName evidence="5">2-oxoacid:acceptor oxidoreductase subunit alpha</fullName>
    </submittedName>
</protein>
<keyword evidence="6" id="KW-1185">Reference proteome</keyword>
<dbReference type="InterPro" id="IPR022367">
    <property type="entry name" value="2-oxoacid/accept_OxRdtase_asu"/>
</dbReference>
<dbReference type="GO" id="GO:0016903">
    <property type="term" value="F:oxidoreductase activity, acting on the aldehyde or oxo group of donors"/>
    <property type="evidence" value="ECO:0007669"/>
    <property type="project" value="InterPro"/>
</dbReference>
<dbReference type="FunFam" id="3.40.50.970:FF:000022">
    <property type="entry name" value="2-oxoglutarate ferredoxin oxidoreductase alpha subunit"/>
    <property type="match status" value="1"/>
</dbReference>
<dbReference type="Gene3D" id="3.40.50.970">
    <property type="match status" value="1"/>
</dbReference>
<name>A0A6B2M3E6_9BACT</name>
<dbReference type="RefSeq" id="WP_163964777.1">
    <property type="nucleotide sequence ID" value="NZ_JAAGNX010000002.1"/>
</dbReference>
<dbReference type="InterPro" id="IPR033412">
    <property type="entry name" value="PFOR_II"/>
</dbReference>
<evidence type="ECO:0000313" key="5">
    <source>
        <dbReference type="EMBL" id="NDV62607.1"/>
    </source>
</evidence>
<evidence type="ECO:0000256" key="1">
    <source>
        <dbReference type="ARBA" id="ARBA00023002"/>
    </source>
</evidence>
<evidence type="ECO:0000259" key="4">
    <source>
        <dbReference type="Pfam" id="PF17147"/>
    </source>
</evidence>
<organism evidence="5 6">
    <name type="scientific">Oceanipulchritudo coccoides</name>
    <dbReference type="NCBI Taxonomy" id="2706888"/>
    <lineage>
        <taxon>Bacteria</taxon>
        <taxon>Pseudomonadati</taxon>
        <taxon>Verrucomicrobiota</taxon>
        <taxon>Opitutia</taxon>
        <taxon>Puniceicoccales</taxon>
        <taxon>Oceanipulchritudinaceae</taxon>
        <taxon>Oceanipulchritudo</taxon>
    </lineage>
</organism>
<dbReference type="InterPro" id="IPR002869">
    <property type="entry name" value="Pyrv_flavodox_OxRed_cen"/>
</dbReference>
<evidence type="ECO:0000259" key="2">
    <source>
        <dbReference type="Pfam" id="PF01558"/>
    </source>
</evidence>
<dbReference type="Proteomes" id="UP000478417">
    <property type="component" value="Unassembled WGS sequence"/>
</dbReference>
<keyword evidence="1" id="KW-0560">Oxidoreductase</keyword>
<reference evidence="5 6" key="1">
    <citation type="submission" date="2020-02" db="EMBL/GenBank/DDBJ databases">
        <title>Albibacoteraceae fam. nov., the first described family within the subdivision 4 Verrucomicrobia.</title>
        <authorList>
            <person name="Xi F."/>
        </authorList>
    </citation>
    <scope>NUCLEOTIDE SEQUENCE [LARGE SCALE GENOMIC DNA]</scope>
    <source>
        <strain evidence="5 6">CK1056</strain>
    </source>
</reference>
<dbReference type="SUPFAM" id="SSF53323">
    <property type="entry name" value="Pyruvate-ferredoxin oxidoreductase, PFOR, domain III"/>
    <property type="match status" value="1"/>
</dbReference>
<sequence length="633" mass="68648">MNGPQIVRLPEHIVEIVSDAGEGAQKAAVSFAQVCAKAGNGLWTVEIIPSEIQPPPHTTGSASGNRIRLAERGNVTNVGNLANVVFAFNEMALLSRLQAESVAPDALFLIDDQWATHDVEAYRKSYREVLEQVRKGGGTVIEVPLEKETQKHVDDTRRGKNMFAVGMLCALYSKELEILREVVRNVFKKKTRKVVDTAVKLATAGYEYGLANFETRFEIPALPTDKSMVAMNGNTALAIGAVAAGFDLCSMYPITPATSASHVLSDIFEDFGGFVHQAEDEIAAIGVALGASYAGKTAITITSGPGMALKTEFQGLAVMTETPLVIVDVQRGGPSTGLPTKIEQGDLLHSLYGTPGDAPKVVMAASTIEECYYILSTARKIAEEFRMLVIVLSDANLATGQQLFVRPDVSKTPRRPPLDLSPVADDALPYDWDPVTGLSQRLIPGQPGGMGVITSLNHDRNGKACYDSERNQRGHQMRSRKLAALQKSLQPPAIHGAEEGDLLLIGWGSTRGTIEEAVDMARAEGSNVSSVNIQFLSPLPPGLKKIFSRFQKVMTVELNYSDDWDDPLINAESRRYGQLAWLLRAATLIDIDCYAKVPGRPLMPVEIYNEIQKHLEEGAKPGKEKTAAQKEGN</sequence>
<feature type="domain" description="Pyruvate/ketoisovalerate oxidoreductase catalytic" evidence="2">
    <location>
        <begin position="20"/>
        <end position="207"/>
    </location>
</feature>
<dbReference type="InterPro" id="IPR019752">
    <property type="entry name" value="Pyrv/ketoisovalerate_OxRed_cat"/>
</dbReference>
<comment type="caution">
    <text evidence="5">The sequence shown here is derived from an EMBL/GenBank/DDBJ whole genome shotgun (WGS) entry which is preliminary data.</text>
</comment>
<dbReference type="SUPFAM" id="SSF52518">
    <property type="entry name" value="Thiamin diphosphate-binding fold (THDP-binding)"/>
    <property type="match status" value="1"/>
</dbReference>
<dbReference type="Pfam" id="PF01855">
    <property type="entry name" value="POR_N"/>
    <property type="match status" value="1"/>
</dbReference>
<dbReference type="GO" id="GO:0006979">
    <property type="term" value="P:response to oxidative stress"/>
    <property type="evidence" value="ECO:0007669"/>
    <property type="project" value="TreeGrafter"/>
</dbReference>
<dbReference type="Gene3D" id="3.40.50.920">
    <property type="match status" value="1"/>
</dbReference>
<dbReference type="InterPro" id="IPR009014">
    <property type="entry name" value="Transketo_C/PFOR_II"/>
</dbReference>
<dbReference type="InterPro" id="IPR002880">
    <property type="entry name" value="Pyrv_Fd/Flavodoxin_OxRdtase_N"/>
</dbReference>
<gene>
    <name evidence="5" type="ORF">G0Q06_09105</name>
</gene>
<dbReference type="SUPFAM" id="SSF52922">
    <property type="entry name" value="TK C-terminal domain-like"/>
    <property type="match status" value="1"/>
</dbReference>
<dbReference type="PANTHER" id="PTHR32154:SF20">
    <property type="entry name" value="2-OXOGLUTARATE OXIDOREDUCTASE SUBUNIT KORA"/>
    <property type="match status" value="1"/>
</dbReference>
<dbReference type="Pfam" id="PF01558">
    <property type="entry name" value="POR"/>
    <property type="match status" value="1"/>
</dbReference>
<dbReference type="AlphaFoldDB" id="A0A6B2M3E6"/>
<dbReference type="EMBL" id="JAAGNX010000002">
    <property type="protein sequence ID" value="NDV62607.1"/>
    <property type="molecule type" value="Genomic_DNA"/>
</dbReference>
<feature type="domain" description="Pyruvate flavodoxin/ferredoxin oxidoreductase pyrimidine binding" evidence="3">
    <location>
        <begin position="240"/>
        <end position="400"/>
    </location>
</feature>
<proteinExistence type="predicted"/>
<dbReference type="NCBIfam" id="TIGR03710">
    <property type="entry name" value="OAFO_sf"/>
    <property type="match status" value="1"/>
</dbReference>
<dbReference type="InterPro" id="IPR029061">
    <property type="entry name" value="THDP-binding"/>
</dbReference>
<evidence type="ECO:0000259" key="3">
    <source>
        <dbReference type="Pfam" id="PF01855"/>
    </source>
</evidence>
<evidence type="ECO:0000313" key="6">
    <source>
        <dbReference type="Proteomes" id="UP000478417"/>
    </source>
</evidence>
<dbReference type="Gene3D" id="3.40.920.10">
    <property type="entry name" value="Pyruvate-ferredoxin oxidoreductase, PFOR, domain III"/>
    <property type="match status" value="1"/>
</dbReference>
<accession>A0A6B2M3E6</accession>